<evidence type="ECO:0000313" key="5">
    <source>
        <dbReference type="Proteomes" id="UP000541444"/>
    </source>
</evidence>
<dbReference type="NCBIfam" id="TIGR00756">
    <property type="entry name" value="PPR"/>
    <property type="match status" value="2"/>
</dbReference>
<evidence type="ECO:0000256" key="3">
    <source>
        <dbReference type="PROSITE-ProRule" id="PRU00708"/>
    </source>
</evidence>
<comment type="caution">
    <text evidence="4">The sequence shown here is derived from an EMBL/GenBank/DDBJ whole genome shotgun (WGS) entry which is preliminary data.</text>
</comment>
<keyword evidence="5" id="KW-1185">Reference proteome</keyword>
<dbReference type="PANTHER" id="PTHR46128">
    <property type="entry name" value="MITOCHONDRIAL GROUP I INTRON SPLICING FACTOR CCM1"/>
    <property type="match status" value="1"/>
</dbReference>
<reference evidence="4 5" key="1">
    <citation type="journal article" date="2020" name="IScience">
        <title>Genome Sequencing of the Endangered Kingdonia uniflora (Circaeasteraceae, Ranunculales) Reveals Potential Mechanisms of Evolutionary Specialization.</title>
        <authorList>
            <person name="Sun Y."/>
            <person name="Deng T."/>
            <person name="Zhang A."/>
            <person name="Moore M.J."/>
            <person name="Landis J.B."/>
            <person name="Lin N."/>
            <person name="Zhang H."/>
            <person name="Zhang X."/>
            <person name="Huang J."/>
            <person name="Zhang X."/>
            <person name="Sun H."/>
            <person name="Wang H."/>
        </authorList>
    </citation>
    <scope>NUCLEOTIDE SEQUENCE [LARGE SCALE GENOMIC DNA]</scope>
    <source>
        <strain evidence="4">TB1705</strain>
        <tissue evidence="4">Leaf</tissue>
    </source>
</reference>
<dbReference type="Gene3D" id="1.25.40.10">
    <property type="entry name" value="Tetratricopeptide repeat domain"/>
    <property type="match status" value="1"/>
</dbReference>
<gene>
    <name evidence="4" type="ORF">GIB67_003605</name>
</gene>
<dbReference type="PROSITE" id="PS51375">
    <property type="entry name" value="PPR"/>
    <property type="match status" value="2"/>
</dbReference>
<dbReference type="InterPro" id="IPR002885">
    <property type="entry name" value="PPR_rpt"/>
</dbReference>
<feature type="repeat" description="PPR" evidence="3">
    <location>
        <begin position="51"/>
        <end position="85"/>
    </location>
</feature>
<dbReference type="InterPro" id="IPR011990">
    <property type="entry name" value="TPR-like_helical_dom_sf"/>
</dbReference>
<dbReference type="OrthoDB" id="42736at2759"/>
<evidence type="ECO:0008006" key="6">
    <source>
        <dbReference type="Google" id="ProtNLM"/>
    </source>
</evidence>
<evidence type="ECO:0000313" key="4">
    <source>
        <dbReference type="EMBL" id="KAF6153415.1"/>
    </source>
</evidence>
<accession>A0A7J7MET9</accession>
<dbReference type="EMBL" id="JACGCM010001564">
    <property type="protein sequence ID" value="KAF6153415.1"/>
    <property type="molecule type" value="Genomic_DNA"/>
</dbReference>
<proteinExistence type="inferred from homology"/>
<protein>
    <recommendedName>
        <fullName evidence="6">Pentatricopeptide repeat-containing protein</fullName>
    </recommendedName>
</protein>
<keyword evidence="2" id="KW-0677">Repeat</keyword>
<dbReference type="Proteomes" id="UP000541444">
    <property type="component" value="Unassembled WGS sequence"/>
</dbReference>
<evidence type="ECO:0000256" key="2">
    <source>
        <dbReference type="ARBA" id="ARBA00022737"/>
    </source>
</evidence>
<comment type="similarity">
    <text evidence="1">Belongs to the PPR family. P subfamily.</text>
</comment>
<dbReference type="Pfam" id="PF12854">
    <property type="entry name" value="PPR_1"/>
    <property type="match status" value="2"/>
</dbReference>
<sequence>MQIFEDMRSKGLTPNAITYTCLIDGLCKVGRVATAQEFFFLKMQAQGPSPNVYTYSTLVNGLFTNGSYAEAMRLFEELENRGLKPNIV</sequence>
<feature type="non-terminal residue" evidence="4">
    <location>
        <position position="88"/>
    </location>
</feature>
<dbReference type="AlphaFoldDB" id="A0A7J7MET9"/>
<feature type="repeat" description="PPR" evidence="3">
    <location>
        <begin position="15"/>
        <end position="50"/>
    </location>
</feature>
<evidence type="ECO:0000256" key="1">
    <source>
        <dbReference type="ARBA" id="ARBA00007626"/>
    </source>
</evidence>
<dbReference type="InterPro" id="IPR050872">
    <property type="entry name" value="PPR_P_subfamily"/>
</dbReference>
<dbReference type="PANTHER" id="PTHR46128:SF82">
    <property type="entry name" value="PENTACOTRIPEPTIDE-REPEAT REGION OF PRORP DOMAIN-CONTAINING PROTEIN"/>
    <property type="match status" value="1"/>
</dbReference>
<organism evidence="4 5">
    <name type="scientific">Kingdonia uniflora</name>
    <dbReference type="NCBI Taxonomy" id="39325"/>
    <lineage>
        <taxon>Eukaryota</taxon>
        <taxon>Viridiplantae</taxon>
        <taxon>Streptophyta</taxon>
        <taxon>Embryophyta</taxon>
        <taxon>Tracheophyta</taxon>
        <taxon>Spermatophyta</taxon>
        <taxon>Magnoliopsida</taxon>
        <taxon>Ranunculales</taxon>
        <taxon>Circaeasteraceae</taxon>
        <taxon>Kingdonia</taxon>
    </lineage>
</organism>
<name>A0A7J7MET9_9MAGN</name>